<organism evidence="2 3">
    <name type="scientific">Stephania yunnanensis</name>
    <dbReference type="NCBI Taxonomy" id="152371"/>
    <lineage>
        <taxon>Eukaryota</taxon>
        <taxon>Viridiplantae</taxon>
        <taxon>Streptophyta</taxon>
        <taxon>Embryophyta</taxon>
        <taxon>Tracheophyta</taxon>
        <taxon>Spermatophyta</taxon>
        <taxon>Magnoliopsida</taxon>
        <taxon>Ranunculales</taxon>
        <taxon>Menispermaceae</taxon>
        <taxon>Menispermoideae</taxon>
        <taxon>Cissampelideae</taxon>
        <taxon>Stephania</taxon>
    </lineage>
</organism>
<protein>
    <submittedName>
        <fullName evidence="2">Uncharacterized protein</fullName>
    </submittedName>
</protein>
<name>A0AAP0DW56_9MAGN</name>
<proteinExistence type="predicted"/>
<dbReference type="Proteomes" id="UP001420932">
    <property type="component" value="Unassembled WGS sequence"/>
</dbReference>
<reference evidence="2 3" key="1">
    <citation type="submission" date="2024-01" db="EMBL/GenBank/DDBJ databases">
        <title>Genome assemblies of Stephania.</title>
        <authorList>
            <person name="Yang L."/>
        </authorList>
    </citation>
    <scope>NUCLEOTIDE SEQUENCE [LARGE SCALE GENOMIC DNA]</scope>
    <source>
        <strain evidence="2">YNDBR</strain>
        <tissue evidence="2">Leaf</tissue>
    </source>
</reference>
<dbReference type="AlphaFoldDB" id="A0AAP0DW56"/>
<sequence>MIAPSEKALSSQMVFFFPETQRLENEGTGRSKVERGRKKRETRRRKRAYVQLFAAEKEEKEDCGRTGINKGCGTWKARQRRRRKEAQRRQRRRSSVAAEENGRG</sequence>
<gene>
    <name evidence="2" type="ORF">Syun_031317</name>
</gene>
<comment type="caution">
    <text evidence="2">The sequence shown here is derived from an EMBL/GenBank/DDBJ whole genome shotgun (WGS) entry which is preliminary data.</text>
</comment>
<evidence type="ECO:0000313" key="3">
    <source>
        <dbReference type="Proteomes" id="UP001420932"/>
    </source>
</evidence>
<feature type="compositionally biased region" description="Basic residues" evidence="1">
    <location>
        <begin position="35"/>
        <end position="45"/>
    </location>
</feature>
<feature type="region of interest" description="Disordered" evidence="1">
    <location>
        <begin position="60"/>
        <end position="104"/>
    </location>
</feature>
<evidence type="ECO:0000313" key="2">
    <source>
        <dbReference type="EMBL" id="KAK9082225.1"/>
    </source>
</evidence>
<evidence type="ECO:0000256" key="1">
    <source>
        <dbReference type="SAM" id="MobiDB-lite"/>
    </source>
</evidence>
<keyword evidence="3" id="KW-1185">Reference proteome</keyword>
<dbReference type="EMBL" id="JBBNAF010000033">
    <property type="protein sequence ID" value="KAK9082225.1"/>
    <property type="molecule type" value="Genomic_DNA"/>
</dbReference>
<feature type="compositionally biased region" description="Basic and acidic residues" evidence="1">
    <location>
        <begin position="24"/>
        <end position="34"/>
    </location>
</feature>
<accession>A0AAP0DW56</accession>
<feature type="region of interest" description="Disordered" evidence="1">
    <location>
        <begin position="24"/>
        <end position="45"/>
    </location>
</feature>
<feature type="compositionally biased region" description="Basic residues" evidence="1">
    <location>
        <begin position="77"/>
        <end position="94"/>
    </location>
</feature>